<feature type="region of interest" description="Disordered" evidence="1">
    <location>
        <begin position="127"/>
        <end position="147"/>
    </location>
</feature>
<dbReference type="EMBL" id="GEEE01002201">
    <property type="protein sequence ID" value="JAP61024.1"/>
    <property type="molecule type" value="Transcribed_RNA"/>
</dbReference>
<proteinExistence type="predicted"/>
<organism evidence="2">
    <name type="scientific">Schistocephalus solidus</name>
    <name type="common">Tapeworm</name>
    <dbReference type="NCBI Taxonomy" id="70667"/>
    <lineage>
        <taxon>Eukaryota</taxon>
        <taxon>Metazoa</taxon>
        <taxon>Spiralia</taxon>
        <taxon>Lophotrochozoa</taxon>
        <taxon>Platyhelminthes</taxon>
        <taxon>Cestoda</taxon>
        <taxon>Eucestoda</taxon>
        <taxon>Diphyllobothriidea</taxon>
        <taxon>Diphyllobothriidae</taxon>
        <taxon>Schistocephalus</taxon>
    </lineage>
</organism>
<protein>
    <submittedName>
        <fullName evidence="2">Uncharacterized protein</fullName>
    </submittedName>
</protein>
<reference evidence="2" key="1">
    <citation type="submission" date="2016-01" db="EMBL/GenBank/DDBJ databases">
        <title>Reference transcriptome for the parasite Schistocephalus solidus: insights into the molecular evolution of parasitism.</title>
        <authorList>
            <person name="Hebert F.O."/>
            <person name="Grambauer S."/>
            <person name="Barber I."/>
            <person name="Landry C.R."/>
            <person name="Aubin-Horth N."/>
        </authorList>
    </citation>
    <scope>NUCLEOTIDE SEQUENCE</scope>
</reference>
<feature type="region of interest" description="Disordered" evidence="1">
    <location>
        <begin position="361"/>
        <end position="391"/>
    </location>
</feature>
<sequence>MPGILSFSPKYFVATYPVFFTPSLNDCAQSSSSVLPMSHSSHKPSCSEAAEARQNFKEIAHPSAADNANVRLSRIELSSGKSKVCHRKCARISQISCEFHPDAVTARTISRLSQGVARLSADDLASDERHNLKKSSGLPGNVAQSLHHHVRKTATLESAPSSHRTSSYWRRCLREPACKTWNSTEKSKKAAVTLGTRAISSTKHAESPSHSMLSLKITPKSFNKTRRVDRNEGSPLPITSTEVAPGTKRNFSHVILALREDWSSNRFLNSSTRTPPLAIRSRVLSTQTGRAMPIRQTYSICSPLPPGELIDSSLSLAEPVKQPSGYGLNEQDADVYSSDSSMLSMTPSRSCSTASSVAVASTSSDSDTRCNRSKAATAEGSSGRRRARYRGSHSRSTDCWRRWRSSKTFDGRISHPRAHRLPLASSNGDDSSDGPMCQRKRARVTFPHSSSKITDNVAEYWDEDFVAGAFSEGRRSQMRRQQPHCDCPAVHRGASYSPVRDRAGRRIKPTRFRVSNMEMRPLDTKTASHGKPQVVPTCNSLRRQRSQEDGEGDDEYSDVPSDDKR</sequence>
<evidence type="ECO:0000256" key="1">
    <source>
        <dbReference type="SAM" id="MobiDB-lite"/>
    </source>
</evidence>
<accession>A0A0V0J5L7</accession>
<name>A0A0V0J5L7_SCHSO</name>
<dbReference type="AlphaFoldDB" id="A0A0V0J5L7"/>
<evidence type="ECO:0000313" key="2">
    <source>
        <dbReference type="EMBL" id="JAP61024.1"/>
    </source>
</evidence>
<feature type="region of interest" description="Disordered" evidence="1">
    <location>
        <begin position="411"/>
        <end position="443"/>
    </location>
</feature>
<gene>
    <name evidence="2" type="ORF">TR136329</name>
</gene>
<feature type="region of interest" description="Disordered" evidence="1">
    <location>
        <begin position="517"/>
        <end position="565"/>
    </location>
</feature>